<sequence length="234" mass="26759">MALSPAQRHSQRHKAEQQLKQRRAIETMESLHMQMQMLDQDVAYVRSLPTIADRVAYKRDELLPRWKPTIDAYLEGGHAYENPVFAWYVVWLFDAGELDEGLRLADIAIAQQQPTPENIKSRFPVFVADTVMAWAENTAAAGESVEPYFSQVFEKVTQHWRLHEEITAKWFKFAGLYLLRDDNGQPRATAVEDVETLQKADALLASAENLYKRVGVATMRGQIGARIRSLTKEL</sequence>
<organism evidence="2 3">
    <name type="scientific">Kosakonia sacchari</name>
    <dbReference type="NCBI Taxonomy" id="1158459"/>
    <lineage>
        <taxon>Bacteria</taxon>
        <taxon>Pseudomonadati</taxon>
        <taxon>Pseudomonadota</taxon>
        <taxon>Gammaproteobacteria</taxon>
        <taxon>Enterobacterales</taxon>
        <taxon>Enterobacteriaceae</taxon>
        <taxon>Kosakonia</taxon>
    </lineage>
</organism>
<evidence type="ECO:0000313" key="3">
    <source>
        <dbReference type="Proteomes" id="UP001302368"/>
    </source>
</evidence>
<evidence type="ECO:0000313" key="2">
    <source>
        <dbReference type="EMBL" id="WOZ76053.1"/>
    </source>
</evidence>
<dbReference type="Pfam" id="PF05944">
    <property type="entry name" value="Phage_term_smal"/>
    <property type="match status" value="1"/>
</dbReference>
<name>A0ABZ0MLR8_9ENTR</name>
<reference evidence="2 3" key="1">
    <citation type="submission" date="2023-10" db="EMBL/GenBank/DDBJ databases">
        <title>Genome sequencing of the isolated polysaccharide-producing bacterium Kosakonia sacchari KS2022.</title>
        <authorList>
            <person name="Yi X."/>
        </authorList>
    </citation>
    <scope>NUCLEOTIDE SEQUENCE [LARGE SCALE GENOMIC DNA]</scope>
    <source>
        <strain evidence="2 3">KS2022</strain>
    </source>
</reference>
<gene>
    <name evidence="2" type="primary">gpM</name>
    <name evidence="2" type="ORF">Q8Y70_15750</name>
</gene>
<proteinExistence type="predicted"/>
<evidence type="ECO:0000256" key="1">
    <source>
        <dbReference type="SAM" id="MobiDB-lite"/>
    </source>
</evidence>
<keyword evidence="3" id="KW-1185">Reference proteome</keyword>
<dbReference type="EMBL" id="CP137744">
    <property type="protein sequence ID" value="WOZ76053.1"/>
    <property type="molecule type" value="Genomic_DNA"/>
</dbReference>
<dbReference type="InterPro" id="IPR010270">
    <property type="entry name" value="Phage_P2_GpM"/>
</dbReference>
<protein>
    <submittedName>
        <fullName evidence="2">Phage terminase small subunit</fullName>
    </submittedName>
</protein>
<feature type="region of interest" description="Disordered" evidence="1">
    <location>
        <begin position="1"/>
        <end position="20"/>
    </location>
</feature>
<dbReference type="Proteomes" id="UP001302368">
    <property type="component" value="Chromosome"/>
</dbReference>
<accession>A0ABZ0MLR8</accession>
<dbReference type="RefSeq" id="WP_305736610.1">
    <property type="nucleotide sequence ID" value="NZ_CP137744.1"/>
</dbReference>